<feature type="region of interest" description="Disordered" evidence="10">
    <location>
        <begin position="585"/>
        <end position="656"/>
    </location>
</feature>
<feature type="compositionally biased region" description="Low complexity" evidence="10">
    <location>
        <begin position="1635"/>
        <end position="1647"/>
    </location>
</feature>
<feature type="compositionally biased region" description="Polar residues" evidence="10">
    <location>
        <begin position="364"/>
        <end position="411"/>
    </location>
</feature>
<feature type="compositionally biased region" description="Polar residues" evidence="10">
    <location>
        <begin position="1286"/>
        <end position="1301"/>
    </location>
</feature>
<reference evidence="13 14" key="1">
    <citation type="journal article" date="2021" name="DNA Res.">
        <title>Genome analysis of Candida subhashii reveals its hybrid nature and dual mitochondrial genome conformations.</title>
        <authorList>
            <person name="Mixao V."/>
            <person name="Hegedusova E."/>
            <person name="Saus E."/>
            <person name="Pryszcz L.P."/>
            <person name="Cillingova A."/>
            <person name="Nosek J."/>
            <person name="Gabaldon T."/>
        </authorList>
    </citation>
    <scope>NUCLEOTIDE SEQUENCE [LARGE SCALE GENOMIC DNA]</scope>
    <source>
        <strain evidence="13 14">CBS 10753</strain>
    </source>
</reference>
<feature type="compositionally biased region" description="Low complexity" evidence="10">
    <location>
        <begin position="1971"/>
        <end position="1985"/>
    </location>
</feature>
<feature type="compositionally biased region" description="Polar residues" evidence="10">
    <location>
        <begin position="1693"/>
        <end position="1704"/>
    </location>
</feature>
<keyword evidence="14" id="KW-1185">Reference proteome</keyword>
<feature type="compositionally biased region" description="Polar residues" evidence="10">
    <location>
        <begin position="1253"/>
        <end position="1279"/>
    </location>
</feature>
<organism evidence="13 14">
    <name type="scientific">[Candida] subhashii</name>
    <dbReference type="NCBI Taxonomy" id="561895"/>
    <lineage>
        <taxon>Eukaryota</taxon>
        <taxon>Fungi</taxon>
        <taxon>Dikarya</taxon>
        <taxon>Ascomycota</taxon>
        <taxon>Saccharomycotina</taxon>
        <taxon>Pichiomycetes</taxon>
        <taxon>Debaryomycetaceae</taxon>
        <taxon>Spathaspora</taxon>
    </lineage>
</organism>
<evidence type="ECO:0000313" key="13">
    <source>
        <dbReference type="EMBL" id="KAG7660642.1"/>
    </source>
</evidence>
<evidence type="ECO:0000256" key="5">
    <source>
        <dbReference type="ARBA" id="ARBA00023159"/>
    </source>
</evidence>
<dbReference type="GO" id="GO:0016592">
    <property type="term" value="C:mediator complex"/>
    <property type="evidence" value="ECO:0007669"/>
    <property type="project" value="InterPro"/>
</dbReference>
<evidence type="ECO:0000256" key="8">
    <source>
        <dbReference type="ARBA" id="ARBA00032015"/>
    </source>
</evidence>
<feature type="compositionally biased region" description="Polar residues" evidence="10">
    <location>
        <begin position="585"/>
        <end position="601"/>
    </location>
</feature>
<feature type="domain" description="Mediator complex subunit Med16 N-terminal" evidence="11">
    <location>
        <begin position="2025"/>
        <end position="2396"/>
    </location>
</feature>
<comment type="caution">
    <text evidence="13">The sequence shown here is derived from an EMBL/GenBank/DDBJ whole genome shotgun (WGS) entry which is preliminary data.</text>
</comment>
<feature type="region of interest" description="Disordered" evidence="10">
    <location>
        <begin position="1158"/>
        <end position="1396"/>
    </location>
</feature>
<dbReference type="Pfam" id="PF11635">
    <property type="entry name" value="Med16_N"/>
    <property type="match status" value="1"/>
</dbReference>
<feature type="compositionally biased region" description="Basic and acidic residues" evidence="10">
    <location>
        <begin position="602"/>
        <end position="614"/>
    </location>
</feature>
<comment type="similarity">
    <text evidence="2 9">Belongs to the Mediator complex subunit 16 family.</text>
</comment>
<dbReference type="InterPro" id="IPR048339">
    <property type="entry name" value="Mediator_Med16_C"/>
</dbReference>
<feature type="region of interest" description="Disordered" evidence="10">
    <location>
        <begin position="1968"/>
        <end position="2002"/>
    </location>
</feature>
<protein>
    <recommendedName>
        <fullName evidence="3 9">Mediator of RNA polymerase II transcription subunit 16</fullName>
    </recommendedName>
    <alternativeName>
        <fullName evidence="8 9">Mediator complex subunit 16</fullName>
    </alternativeName>
</protein>
<evidence type="ECO:0000256" key="10">
    <source>
        <dbReference type="SAM" id="MobiDB-lite"/>
    </source>
</evidence>
<feature type="compositionally biased region" description="Low complexity" evidence="10">
    <location>
        <begin position="1469"/>
        <end position="1481"/>
    </location>
</feature>
<evidence type="ECO:0000256" key="7">
    <source>
        <dbReference type="ARBA" id="ARBA00023242"/>
    </source>
</evidence>
<feature type="region of interest" description="Disordered" evidence="10">
    <location>
        <begin position="320"/>
        <end position="469"/>
    </location>
</feature>
<evidence type="ECO:0000256" key="4">
    <source>
        <dbReference type="ARBA" id="ARBA00023015"/>
    </source>
</evidence>
<feature type="region of interest" description="Disordered" evidence="10">
    <location>
        <begin position="2793"/>
        <end position="2814"/>
    </location>
</feature>
<evidence type="ECO:0000256" key="9">
    <source>
        <dbReference type="RuleBase" id="RU364149"/>
    </source>
</evidence>
<feature type="compositionally biased region" description="Polar residues" evidence="10">
    <location>
        <begin position="1482"/>
        <end position="1515"/>
    </location>
</feature>
<evidence type="ECO:0000256" key="3">
    <source>
        <dbReference type="ARBA" id="ARBA00019614"/>
    </source>
</evidence>
<dbReference type="OrthoDB" id="4139168at2759"/>
<evidence type="ECO:0000256" key="1">
    <source>
        <dbReference type="ARBA" id="ARBA00004123"/>
    </source>
</evidence>
<sequence length="2867" mass="313872">MNRSTVQYGGSVIEELVDISSPKTFWSLIDVELVQIDFIESYGNFYFHTTNSDVAFEFYIKEIINLGDFHINTKMNSQYGNVFTFDTILNLSLMAFTNTIPEPLMSRTGTNTNDSKSERSVTRANAPYRIDVNTHVENWAVIQVRSFDLTLWGENTDGLGCFILQNCDFEISELHRYFYTTVCLLEYSTIIMNHPLDPNEAIIIKGFGGETRSISVYIPSKSDSTSISYIKDILQVEGGGWKYLFNIGPGYDVKSFHTSISGDNFVIRHDFVPPDSQCYCMLMDYPDEAPTEIPEYNSTETSAMESTIIKSLESVISTELDPGLTSSSDQEITTGLELTRSSASGSTAEIVPDLTSSWEHETSNDLGESLTTISNQESTSVLEPELSTSSVQGSSSELVPELTSSSQQDASTELEPVLSSSLNQDSSTALEPNLTSTSNQENSSASELVYSDGSSTTPGPESLSDLPQESSSLEIVISWTDTLIPEQSSSSQQNASTELEPVLSSSLNQDSSTALEPNLTSTSNQENSSASELVYSDGSSTTPGPESLSDLPQESSSLEIVISWTDTLIPEQSIGIDQTSSTDFADITSQDSQPPQESTSEPAHEYSSDLKPESNTEVTLYSKPKSDFEPGTTSTSNASTEDNSTPNGSSASISRITTTETSITLITVTIYPTKPNASKTITDTGIGMSSSEMTILDSTSTASGKISVVISTFTFITTKQLPDTEAQATPRSFVSDSANLISTTITTESSGSAKTGAIDETVSTRRRPKSSMLNDVSTSNSGIMTRISISSVKSDPSTTTTAKEVRPVSMILPTTTGQNGETENSIGTVSTMAVASDIPDVSPVVDIQSDGSVNVWHGIAIWRIITLVAYLIIDRETVQIGGQVYDEDYVRASEGFWSLIDVELFDIQRIDNYVDVYFYTTAPLLDFEFRMEDIINLGNFHINTHNTHTDNIFYLPNVVNSGVFTIWSSAVSNSTVLGLNLINRRGGEIAYMVENGYGEWLTSGNVENHSVISLKRVNYIGRGNLTHGMGCFILEESSFTLPELHKYVHSTLCLSYGNTIHSRFPLSEPMIIRGFGGVSNVIRVSVPDPETILVSYEDSQFLKIDGGEGFMYNFDIGPGYNKEYFITGQYDDNNIEVFYENAVTNLCPCYGDIEIPVNPPKEGSTEASTIEKETSSIQPSTTSEQNPTSSEQSETGTTLEADSSFYNSVTTGQEQSSDPPYWSSSGFVTTTPEEATGSLTLVPSDFPEEPSSEQEAPTRSNLVETQDSIQHSTQDYTQYSKEELYSTMQDSLSGSLQEQTFESSESSTGLSTEPSKETSTEPSIESSSESLSDSSSESSSELSSDSEQLSHTSQLYLTSSSTSDPSSEESYESSDFLTSTTEMSTDTIPGSSDLSKETYSTIQELTTSSNLFSTREYSSDTIQDWTSHSIYDSSFDPSTDLASESFSEQSSDVSSKTLSTLATNPTTESLLSESSDLVSHSPRTSTDPLLTSESVLPEDFSSTIHETPTGSNLFSTPGAILDPPSGVYSEYPPETFSENIPDSMLTERDSSESTTTSSFIIDPVTTSDPEYTTDPESVTYSESETKMEQASVSHGPESKLNSQDLVDTNSTRDPNMSPTSGPASNTQTSDAMEWSIQSTSKSKSITSDVFTTQGTEASSRIITVTETILTRITITVIPTETMHSRVTPIPGGSNVSSKKVETSDPSTSNYINDVVVVVSTITFITTKHVSEPNSETNAVFRTVTTTIDGVLTTVMETPFATIENPTGSPQTAVVTTGSIPEEEKLPIPAETSIMTINGFVTTIQPSAVQYTPHITAGQEEGGFQSGELFETIQTVPVTTEISGVSDVSATVDINSNGSDNNLIRQSDKPSNLISWSKNGFIAYVPSTSNISNATTSKENLLLTYLENIDGKSWQLAKPQSISIKLENNFLPELTLVSWSSLSTDLAISDVYGNFYVLLAGVGLLEQKENRSTPSGTASTSTTTISENGIDRRTPANDNSPSYELTSYNHMEMIYRDIINQGAKFPINKRASIISFKWLTIEKPQILNKPATLMDLGPSNITTNTSMNGRPPNPQFAYNYTVSQYTSHGVSHPIPTKQACVALRQNGQFMLYFQGEHKVEYHKISLFLNETLSIITHASIGFTNDKQIIITTLDSMTNKITSYSVIIDWGFLVESAKRQKLDPHYHTPKEAQKAPRLILSKIQEMKPIPLFVDNKEVANGNENANGDSMMDIDGEGNNNTERKSISYQLGKIASIDVISANADKDSKLSILISYIFRNDEEVVNTVIYKYNLVEKSDFVSDAFIDLGIRKNVSTGNSNKRAQALVLTGKITLPGEIQSITTGLADFYIMAFFKNGDITVIDATTWKVVNNSASSPTTTSPPQTISTIFDVGFSFPKINPTHPFTLAVSPNMTSIAYIEFYENNINLSFKAVEKTRNLGLQSRELFAISAGFAYRHAYACYTNTCSDDLLILIQKELIRIKTQLLEHMGKAKQEAIDGILGNFIESIIGEAHKAINFQLDGFSKENIDKLLSNPPLQKLLSLQLSLGESHQNSVNSRVMSDIAWIVLNLRSSSVGIMFSLSSIYRQISKKKPAEDSLQDSITRGECIISLIGNVKWLIDLMAYLNQELLQLSLYKDNTNPSSKLTKKNSIVLPIILSKVPRLFLILFETYLRECDALITKELSTRLLGKEKGYALKLEQKLFIKGEIVAEMEEISQMVIDRYAANIGRELKVSELFFYKTDWLDIGINRKQQAIVNNTDVIMEDGHKIVVPRLRSSSKRECIDALRKVMIGLDGQNTKKSSTGGGSGSSTATTTTSRLSQKNLRKCTRCRAVSLVSDPLVFETPTTLGLWTMVFQRTCICGNTWVNVDV</sequence>
<dbReference type="Proteomes" id="UP000694255">
    <property type="component" value="Unassembled WGS sequence"/>
</dbReference>
<feature type="compositionally biased region" description="Polar residues" evidence="10">
    <location>
        <begin position="1599"/>
        <end position="1630"/>
    </location>
</feature>
<feature type="compositionally biased region" description="Low complexity" evidence="10">
    <location>
        <begin position="1302"/>
        <end position="1313"/>
    </location>
</feature>
<dbReference type="GO" id="GO:0045893">
    <property type="term" value="P:positive regulation of DNA-templated transcription"/>
    <property type="evidence" value="ECO:0007669"/>
    <property type="project" value="TreeGrafter"/>
</dbReference>
<proteinExistence type="inferred from homology"/>
<feature type="region of interest" description="Disordered" evidence="10">
    <location>
        <begin position="485"/>
        <end position="554"/>
    </location>
</feature>
<name>A0A8J5QBM5_9ASCO</name>
<accession>A0A8J5QBM5</accession>
<dbReference type="InterPro" id="IPR021665">
    <property type="entry name" value="Mediator_Med16_N"/>
</dbReference>
<dbReference type="PANTHER" id="PTHR13224">
    <property type="entry name" value="THYROID HORMONE RECEPTOR-ASSOCIATED PROTEIN-RELATED"/>
    <property type="match status" value="1"/>
</dbReference>
<evidence type="ECO:0000259" key="11">
    <source>
        <dbReference type="Pfam" id="PF11635"/>
    </source>
</evidence>
<evidence type="ECO:0000259" key="12">
    <source>
        <dbReference type="Pfam" id="PF20719"/>
    </source>
</evidence>
<feature type="compositionally biased region" description="Polar residues" evidence="10">
    <location>
        <begin position="324"/>
        <end position="333"/>
    </location>
</feature>
<keyword evidence="7 9" id="KW-0539">Nucleus</keyword>
<feature type="compositionally biased region" description="Low complexity" evidence="10">
    <location>
        <begin position="1443"/>
        <end position="1455"/>
    </location>
</feature>
<dbReference type="InterPro" id="IPR048338">
    <property type="entry name" value="Mediator_Med16"/>
</dbReference>
<evidence type="ECO:0000313" key="14">
    <source>
        <dbReference type="Proteomes" id="UP000694255"/>
    </source>
</evidence>
<feature type="compositionally biased region" description="Polar residues" evidence="10">
    <location>
        <begin position="1564"/>
        <end position="1592"/>
    </location>
</feature>
<comment type="subcellular location">
    <subcellularLocation>
        <location evidence="1 9">Nucleus</location>
    </subcellularLocation>
</comment>
<feature type="compositionally biased region" description="Polar residues" evidence="10">
    <location>
        <begin position="1175"/>
        <end position="1241"/>
    </location>
</feature>
<feature type="compositionally biased region" description="Polar residues" evidence="10">
    <location>
        <begin position="418"/>
        <end position="469"/>
    </location>
</feature>
<dbReference type="PANTHER" id="PTHR13224:SF6">
    <property type="entry name" value="MEDIATOR OF RNA POLYMERASE II TRANSCRIPTION SUBUNIT 16"/>
    <property type="match status" value="1"/>
</dbReference>
<keyword evidence="6 9" id="KW-0804">Transcription</keyword>
<feature type="region of interest" description="Disordered" evidence="10">
    <location>
        <begin position="750"/>
        <end position="777"/>
    </location>
</feature>
<feature type="compositionally biased region" description="Polar residues" evidence="10">
    <location>
        <begin position="631"/>
        <end position="648"/>
    </location>
</feature>
<feature type="compositionally biased region" description="Polar residues" evidence="10">
    <location>
        <begin position="1456"/>
        <end position="1468"/>
    </location>
</feature>
<keyword evidence="4 9" id="KW-0805">Transcription regulation</keyword>
<gene>
    <name evidence="9" type="primary">MED16</name>
    <name evidence="13" type="ORF">J8A68_005908</name>
</gene>
<comment type="subunit">
    <text evidence="9">Component of the Mediator complex.</text>
</comment>
<comment type="function">
    <text evidence="9">Component of the Mediator complex, a coactivator involved in the regulated transcription of nearly all RNA polymerase II-dependent genes. Mediator functions as a bridge to convey information from gene-specific regulatory proteins to the basal RNA polymerase II transcription machinery. Mediator is recruited to promoters by direct interactions with regulatory proteins and serves as a scaffold for the assembly of a functional preinitiation complex with RNA polymerase II and the general transcription factors.</text>
</comment>
<feature type="region of interest" description="Disordered" evidence="10">
    <location>
        <begin position="1684"/>
        <end position="1704"/>
    </location>
</feature>
<feature type="domain" description="Mediator complex subunit 16 C-terminal" evidence="12">
    <location>
        <begin position="2720"/>
        <end position="2864"/>
    </location>
</feature>
<feature type="compositionally biased region" description="Low complexity" evidence="10">
    <location>
        <begin position="1320"/>
        <end position="1365"/>
    </location>
</feature>
<dbReference type="EMBL" id="JAGSYN010000276">
    <property type="protein sequence ID" value="KAG7660642.1"/>
    <property type="molecule type" value="Genomic_DNA"/>
</dbReference>
<feature type="region of interest" description="Disordered" evidence="10">
    <location>
        <begin position="1437"/>
        <end position="1652"/>
    </location>
</feature>
<keyword evidence="5 9" id="KW-0010">Activator</keyword>
<evidence type="ECO:0000256" key="2">
    <source>
        <dbReference type="ARBA" id="ARBA00006543"/>
    </source>
</evidence>
<feature type="compositionally biased region" description="Polar residues" evidence="10">
    <location>
        <begin position="1376"/>
        <end position="1396"/>
    </location>
</feature>
<evidence type="ECO:0000256" key="6">
    <source>
        <dbReference type="ARBA" id="ARBA00023163"/>
    </source>
</evidence>
<dbReference type="Pfam" id="PF20719">
    <property type="entry name" value="Med16_C"/>
    <property type="match status" value="1"/>
</dbReference>